<sequence>MFSFKSAIFVATALATLTAATPTASMACRTHQPAHALLAPSRVARAAAPPKTPESHL</sequence>
<feature type="chain" id="PRO_5040212292" evidence="1">
    <location>
        <begin position="21"/>
        <end position="57"/>
    </location>
</feature>
<comment type="caution">
    <text evidence="2">The sequence shown here is derived from an EMBL/GenBank/DDBJ whole genome shotgun (WGS) entry which is preliminary data.</text>
</comment>
<dbReference type="PROSITE" id="PS51257">
    <property type="entry name" value="PROKAR_LIPOPROTEIN"/>
    <property type="match status" value="1"/>
</dbReference>
<dbReference type="Proteomes" id="UP000807025">
    <property type="component" value="Unassembled WGS sequence"/>
</dbReference>
<evidence type="ECO:0000256" key="1">
    <source>
        <dbReference type="SAM" id="SignalP"/>
    </source>
</evidence>
<dbReference type="AlphaFoldDB" id="A0A9P6AAW3"/>
<dbReference type="EMBL" id="MU154524">
    <property type="protein sequence ID" value="KAF9501104.1"/>
    <property type="molecule type" value="Genomic_DNA"/>
</dbReference>
<protein>
    <submittedName>
        <fullName evidence="2">Uncharacterized protein</fullName>
    </submittedName>
</protein>
<evidence type="ECO:0000313" key="2">
    <source>
        <dbReference type="EMBL" id="KAF9501104.1"/>
    </source>
</evidence>
<organism evidence="2 3">
    <name type="scientific">Pleurotus eryngii</name>
    <name type="common">Boletus of the steppes</name>
    <dbReference type="NCBI Taxonomy" id="5323"/>
    <lineage>
        <taxon>Eukaryota</taxon>
        <taxon>Fungi</taxon>
        <taxon>Dikarya</taxon>
        <taxon>Basidiomycota</taxon>
        <taxon>Agaricomycotina</taxon>
        <taxon>Agaricomycetes</taxon>
        <taxon>Agaricomycetidae</taxon>
        <taxon>Agaricales</taxon>
        <taxon>Pleurotineae</taxon>
        <taxon>Pleurotaceae</taxon>
        <taxon>Pleurotus</taxon>
    </lineage>
</organism>
<gene>
    <name evidence="2" type="ORF">BDN71DRAFT_1439353</name>
</gene>
<evidence type="ECO:0000313" key="3">
    <source>
        <dbReference type="Proteomes" id="UP000807025"/>
    </source>
</evidence>
<reference evidence="2" key="1">
    <citation type="submission" date="2020-11" db="EMBL/GenBank/DDBJ databases">
        <authorList>
            <consortium name="DOE Joint Genome Institute"/>
            <person name="Ahrendt S."/>
            <person name="Riley R."/>
            <person name="Andreopoulos W."/>
            <person name="Labutti K."/>
            <person name="Pangilinan J."/>
            <person name="Ruiz-Duenas F.J."/>
            <person name="Barrasa J.M."/>
            <person name="Sanchez-Garcia M."/>
            <person name="Camarero S."/>
            <person name="Miyauchi S."/>
            <person name="Serrano A."/>
            <person name="Linde D."/>
            <person name="Babiker R."/>
            <person name="Drula E."/>
            <person name="Ayuso-Fernandez I."/>
            <person name="Pacheco R."/>
            <person name="Padilla G."/>
            <person name="Ferreira P."/>
            <person name="Barriuso J."/>
            <person name="Kellner H."/>
            <person name="Castanera R."/>
            <person name="Alfaro M."/>
            <person name="Ramirez L."/>
            <person name="Pisabarro A.G."/>
            <person name="Kuo A."/>
            <person name="Tritt A."/>
            <person name="Lipzen A."/>
            <person name="He G."/>
            <person name="Yan M."/>
            <person name="Ng V."/>
            <person name="Cullen D."/>
            <person name="Martin F."/>
            <person name="Rosso M.-N."/>
            <person name="Henrissat B."/>
            <person name="Hibbett D."/>
            <person name="Martinez A.T."/>
            <person name="Grigoriev I.V."/>
        </authorList>
    </citation>
    <scope>NUCLEOTIDE SEQUENCE</scope>
    <source>
        <strain evidence="2">ATCC 90797</strain>
    </source>
</reference>
<name>A0A9P6AAW3_PLEER</name>
<accession>A0A9P6AAW3</accession>
<proteinExistence type="predicted"/>
<feature type="signal peptide" evidence="1">
    <location>
        <begin position="1"/>
        <end position="20"/>
    </location>
</feature>
<keyword evidence="3" id="KW-1185">Reference proteome</keyword>
<keyword evidence="1" id="KW-0732">Signal</keyword>